<dbReference type="InterPro" id="IPR013693">
    <property type="entry name" value="SpoIID/LytB_N"/>
</dbReference>
<feature type="domain" description="Sporulation stage II protein D amidase enhancer LytB N-terminal" evidence="2">
    <location>
        <begin position="113"/>
        <end position="203"/>
    </location>
</feature>
<reference evidence="3 4" key="2">
    <citation type="journal article" date="2003" name="DNA Res.">
        <title>Complete genome structure of Gloeobacter violaceus PCC 7421, a cyanobacterium that lacks thylakoids (supplement).</title>
        <authorList>
            <person name="Nakamura Y."/>
            <person name="Kaneko T."/>
            <person name="Sato S."/>
            <person name="Mimuro M."/>
            <person name="Miyashita H."/>
            <person name="Tsuchiya T."/>
            <person name="Sasamoto S."/>
            <person name="Watanabe A."/>
            <person name="Kawashima K."/>
            <person name="Kishida Y."/>
            <person name="Kiyokawa C."/>
            <person name="Kohara M."/>
            <person name="Matsumoto M."/>
            <person name="Matsuno A."/>
            <person name="Nakazaki N."/>
            <person name="Shimpo S."/>
            <person name="Takeuchi C."/>
            <person name="Yamada M."/>
            <person name="Tabata S."/>
        </authorList>
    </citation>
    <scope>NUCLEOTIDE SEQUENCE [LARGE SCALE GENOMIC DNA]</scope>
    <source>
        <strain evidence="4">ATCC 29082 / PCC 7421</strain>
    </source>
</reference>
<name>Q7NHZ8_GLOVI</name>
<dbReference type="InterPro" id="IPR051922">
    <property type="entry name" value="Bact_Sporulation_Assoc"/>
</dbReference>
<gene>
    <name evidence="3" type="ordered locus">glr2386</name>
</gene>
<feature type="signal peptide" evidence="1">
    <location>
        <begin position="1"/>
        <end position="25"/>
    </location>
</feature>
<dbReference type="AlphaFoldDB" id="Q7NHZ8"/>
<dbReference type="STRING" id="251221.gene:10759883"/>
<dbReference type="InterPro" id="IPR013486">
    <property type="entry name" value="SpoIID/LytB"/>
</dbReference>
<dbReference type="Pfam" id="PF08486">
    <property type="entry name" value="SpoIID"/>
    <property type="match status" value="1"/>
</dbReference>
<keyword evidence="1" id="KW-0732">Signal</keyword>
<dbReference type="KEGG" id="gvi:glr2386"/>
<dbReference type="PANTHER" id="PTHR30032">
    <property type="entry name" value="N-ACETYLMURAMOYL-L-ALANINE AMIDASE-RELATED"/>
    <property type="match status" value="1"/>
</dbReference>
<protein>
    <submittedName>
        <fullName evidence="3">Glr2386 protein</fullName>
    </submittedName>
</protein>
<dbReference type="PhylomeDB" id="Q7NHZ8"/>
<dbReference type="EMBL" id="BA000045">
    <property type="protein sequence ID" value="BAC90327.1"/>
    <property type="molecule type" value="Genomic_DNA"/>
</dbReference>
<dbReference type="Proteomes" id="UP000000557">
    <property type="component" value="Chromosome"/>
</dbReference>
<evidence type="ECO:0000313" key="4">
    <source>
        <dbReference type="Proteomes" id="UP000000557"/>
    </source>
</evidence>
<accession>Q7NHZ8</accession>
<keyword evidence="4" id="KW-1185">Reference proteome</keyword>
<reference evidence="3 4" key="1">
    <citation type="journal article" date="2003" name="DNA Res.">
        <title>Complete genome structure of Gloeobacter violaceus PCC 7421, a cyanobacterium that lacks thylakoids.</title>
        <authorList>
            <person name="Nakamura Y."/>
            <person name="Kaneko T."/>
            <person name="Sato S."/>
            <person name="Mimuro M."/>
            <person name="Miyashita H."/>
            <person name="Tsuchiya T."/>
            <person name="Sasamoto S."/>
            <person name="Watanabe A."/>
            <person name="Kawashima K."/>
            <person name="Kishida Y."/>
            <person name="Kiyokawa C."/>
            <person name="Kohara M."/>
            <person name="Matsumoto M."/>
            <person name="Matsuno A."/>
            <person name="Nakazaki N."/>
            <person name="Shimpo S."/>
            <person name="Takeuchi C."/>
            <person name="Yamada M."/>
            <person name="Tabata S."/>
        </authorList>
    </citation>
    <scope>NUCLEOTIDE SEQUENCE [LARGE SCALE GENOMIC DNA]</scope>
    <source>
        <strain evidence="4">ATCC 29082 / PCC 7421</strain>
    </source>
</reference>
<organism evidence="3 4">
    <name type="scientific">Gloeobacter violaceus (strain ATCC 29082 / PCC 7421)</name>
    <dbReference type="NCBI Taxonomy" id="251221"/>
    <lineage>
        <taxon>Bacteria</taxon>
        <taxon>Bacillati</taxon>
        <taxon>Cyanobacteriota</taxon>
        <taxon>Cyanophyceae</taxon>
        <taxon>Gloeobacterales</taxon>
        <taxon>Gloeobacteraceae</taxon>
        <taxon>Gloeobacter</taxon>
    </lineage>
</organism>
<evidence type="ECO:0000259" key="2">
    <source>
        <dbReference type="Pfam" id="PF08486"/>
    </source>
</evidence>
<dbReference type="GO" id="GO:0030435">
    <property type="term" value="P:sporulation resulting in formation of a cellular spore"/>
    <property type="evidence" value="ECO:0007669"/>
    <property type="project" value="InterPro"/>
</dbReference>
<dbReference type="InParanoid" id="Q7NHZ8"/>
<feature type="chain" id="PRO_5004288845" evidence="1">
    <location>
        <begin position="26"/>
        <end position="376"/>
    </location>
</feature>
<dbReference type="OrthoDB" id="501259at2"/>
<evidence type="ECO:0000313" key="3">
    <source>
        <dbReference type="EMBL" id="BAC90327.1"/>
    </source>
</evidence>
<evidence type="ECO:0000256" key="1">
    <source>
        <dbReference type="SAM" id="SignalP"/>
    </source>
</evidence>
<dbReference type="PATRIC" id="fig|251221.4.peg.2425"/>
<proteinExistence type="predicted"/>
<dbReference type="PANTHER" id="PTHR30032:SF4">
    <property type="entry name" value="AMIDASE ENHANCER"/>
    <property type="match status" value="1"/>
</dbReference>
<dbReference type="EnsemblBacteria" id="BAC90327">
    <property type="protein sequence ID" value="BAC90327"/>
    <property type="gene ID" value="BAC90327"/>
</dbReference>
<sequence length="376" mass="40998">MNGAVFRKLLTAAALGMLLSTPARAIDLRVAVEEEVSAITVGSSVEARLVDERGQTLGTLPAMQPLTMAAAGSQVQALNVRVGRIRVVPSRPEGLVFVGDRWFRGAAEAFASGGRLTAINLVDLEAYLYGVVGAEMVASWPEEALKAQAIAARTYALFHWGRRQNQTHDIGDTVQWQVYRGAQYETESVRRAVEATAGQVITFQGNLINAMYHSHSGGRTEDIKVYGEEDKPYLRTVEDFDQAAPYWKWQQVIPAVNLRKTFGLEAVGELLDVKVLERSTSGRILALQFVGSKGSQLLKGTDVRLKLGLRSNFFEITPVGGAGNGPVTALTFDGRGFGHGLGMSQWGARALATLGWNCSRILKHYYQGVTLQKQIF</sequence>
<dbReference type="NCBIfam" id="TIGR02669">
    <property type="entry name" value="SpoIID_LytB"/>
    <property type="match status" value="1"/>
</dbReference>
<dbReference type="HOGENOM" id="CLU_021203_3_3_3"/>
<dbReference type="eggNOG" id="COG2385">
    <property type="taxonomic scope" value="Bacteria"/>
</dbReference>